<dbReference type="InterPro" id="IPR005495">
    <property type="entry name" value="LptG/LptF_permease"/>
</dbReference>
<keyword evidence="8" id="KW-1185">Reference proteome</keyword>
<reference evidence="7 8" key="1">
    <citation type="submission" date="2013-08" db="EMBL/GenBank/DDBJ databases">
        <authorList>
            <person name="Weinstock G."/>
            <person name="Sodergren E."/>
            <person name="Wylie T."/>
            <person name="Fulton L."/>
            <person name="Fulton R."/>
            <person name="Fronick C."/>
            <person name="O'Laughlin M."/>
            <person name="Godfrey J."/>
            <person name="Miner T."/>
            <person name="Herter B."/>
            <person name="Appelbaum E."/>
            <person name="Cordes M."/>
            <person name="Lek S."/>
            <person name="Wollam A."/>
            <person name="Pepin K.H."/>
            <person name="Palsikar V.B."/>
            <person name="Mitreva M."/>
            <person name="Wilson R.K."/>
        </authorList>
    </citation>
    <scope>NUCLEOTIDE SEQUENCE [LARGE SCALE GENOMIC DNA]</scope>
    <source>
        <strain evidence="7 8">ATCC 700332</strain>
    </source>
</reference>
<accession>A0ABN0NXT8</accession>
<keyword evidence="3 6" id="KW-0812">Transmembrane</keyword>
<proteinExistence type="predicted"/>
<dbReference type="RefSeq" id="WP_021687735.1">
    <property type="nucleotide sequence ID" value="NZ_KI260569.1"/>
</dbReference>
<evidence type="ECO:0000313" key="7">
    <source>
        <dbReference type="EMBL" id="ERJ92373.1"/>
    </source>
</evidence>
<evidence type="ECO:0000256" key="6">
    <source>
        <dbReference type="SAM" id="Phobius"/>
    </source>
</evidence>
<gene>
    <name evidence="7" type="ORF">HMPREF9193_01533</name>
</gene>
<name>A0ABN0NXT8_TRELE</name>
<dbReference type="Pfam" id="PF03739">
    <property type="entry name" value="LptF_LptG"/>
    <property type="match status" value="1"/>
</dbReference>
<feature type="transmembrane region" description="Helical" evidence="6">
    <location>
        <begin position="144"/>
        <end position="164"/>
    </location>
</feature>
<dbReference type="PANTHER" id="PTHR33529:SF6">
    <property type="entry name" value="YJGP_YJGQ FAMILY PERMEASE"/>
    <property type="match status" value="1"/>
</dbReference>
<keyword evidence="2" id="KW-1003">Cell membrane</keyword>
<organism evidence="7 8">
    <name type="scientific">Treponema lecithinolyticum ATCC 700332</name>
    <dbReference type="NCBI Taxonomy" id="1321815"/>
    <lineage>
        <taxon>Bacteria</taxon>
        <taxon>Pseudomonadati</taxon>
        <taxon>Spirochaetota</taxon>
        <taxon>Spirochaetia</taxon>
        <taxon>Spirochaetales</taxon>
        <taxon>Treponemataceae</taxon>
        <taxon>Treponema</taxon>
    </lineage>
</organism>
<feature type="transmembrane region" description="Helical" evidence="6">
    <location>
        <begin position="100"/>
        <end position="124"/>
    </location>
</feature>
<evidence type="ECO:0000256" key="5">
    <source>
        <dbReference type="ARBA" id="ARBA00023136"/>
    </source>
</evidence>
<feature type="transmembrane region" description="Helical" evidence="6">
    <location>
        <begin position="333"/>
        <end position="353"/>
    </location>
</feature>
<evidence type="ECO:0000256" key="2">
    <source>
        <dbReference type="ARBA" id="ARBA00022475"/>
    </source>
</evidence>
<keyword evidence="5 6" id="KW-0472">Membrane</keyword>
<dbReference type="EMBL" id="AWVH01000037">
    <property type="protein sequence ID" value="ERJ92373.1"/>
    <property type="molecule type" value="Genomic_DNA"/>
</dbReference>
<comment type="subcellular location">
    <subcellularLocation>
        <location evidence="1">Cell membrane</location>
        <topology evidence="1">Multi-pass membrane protein</topology>
    </subcellularLocation>
</comment>
<evidence type="ECO:0000256" key="3">
    <source>
        <dbReference type="ARBA" id="ARBA00022692"/>
    </source>
</evidence>
<feature type="transmembrane region" description="Helical" evidence="6">
    <location>
        <begin position="360"/>
        <end position="380"/>
    </location>
</feature>
<feature type="transmembrane region" description="Helical" evidence="6">
    <location>
        <begin position="392"/>
        <end position="411"/>
    </location>
</feature>
<dbReference type="Proteomes" id="UP000016649">
    <property type="component" value="Unassembled WGS sequence"/>
</dbReference>
<protein>
    <submittedName>
        <fullName evidence="7">Permease, YjgP/YjgQ family</fullName>
    </submittedName>
</protein>
<evidence type="ECO:0000256" key="4">
    <source>
        <dbReference type="ARBA" id="ARBA00022989"/>
    </source>
</evidence>
<evidence type="ECO:0000313" key="8">
    <source>
        <dbReference type="Proteomes" id="UP000016649"/>
    </source>
</evidence>
<dbReference type="PANTHER" id="PTHR33529">
    <property type="entry name" value="SLR0882 PROTEIN-RELATED"/>
    <property type="match status" value="1"/>
</dbReference>
<comment type="caution">
    <text evidence="7">The sequence shown here is derived from an EMBL/GenBank/DDBJ whole genome shotgun (WGS) entry which is preliminary data.</text>
</comment>
<evidence type="ECO:0000256" key="1">
    <source>
        <dbReference type="ARBA" id="ARBA00004651"/>
    </source>
</evidence>
<keyword evidence="4 6" id="KW-1133">Transmembrane helix</keyword>
<feature type="transmembrane region" description="Helical" evidence="6">
    <location>
        <begin position="59"/>
        <end position="80"/>
    </location>
</feature>
<sequence length="416" mass="47313">MIGIFADIYRVCRRSVLNAALRVYKTLVPYLLPYIERVKRFRAAVRMKHVLFSYILRELLLYFIVAFLFFFLIFFVNHMLLRAGDILEKRVPLGKVALFIFYSLPFVIAQSAPFATLVGFLMCIGRMVTDNEFLIIRSAGHSPLFFMLPVVLLGLLISVFSFAVNDYLLPLGTISYNKLYLSIIVSNPAVELEPHSIKRTQNSTLVIGDVSKRSVSDLLLFDTDSAGNQRIVVAAGADIQAPEDDAVIMRLDMKKALVIFFDAKRKDFYDFLRSDKAVLNIFSSSFLPSYKNVNPQELTSHDLKIKLKEMKENSNSANELLLNSYKLEYHRKFSLPFGSLFFALLAFPLAAVFGKRNGQTAGLIIGVVIAVFYWALMILGQQFGLRNGFNGFWSMWIPNILTFVCALLFYIKLVRS</sequence>